<dbReference type="PANTHER" id="PTHR12151">
    <property type="entry name" value="ELECTRON TRANSPORT PROTIN SCO1/SENC FAMILY MEMBER"/>
    <property type="match status" value="1"/>
</dbReference>
<protein>
    <submittedName>
        <fullName evidence="3">Protein SCO1/2</fullName>
    </submittedName>
</protein>
<dbReference type="PANTHER" id="PTHR12151:SF25">
    <property type="entry name" value="LINALOOL DEHYDRATASE_ISOMERASE DOMAIN-CONTAINING PROTEIN"/>
    <property type="match status" value="1"/>
</dbReference>
<dbReference type="AlphaFoldDB" id="A0A318UPR0"/>
<evidence type="ECO:0000256" key="2">
    <source>
        <dbReference type="SAM" id="Phobius"/>
    </source>
</evidence>
<keyword evidence="2" id="KW-1133">Transmembrane helix</keyword>
<keyword evidence="2" id="KW-0472">Membrane</keyword>
<dbReference type="Gene3D" id="3.40.30.10">
    <property type="entry name" value="Glutaredoxin"/>
    <property type="match status" value="1"/>
</dbReference>
<organism evidence="3 4">
    <name type="scientific">Pedobacter nutrimenti</name>
    <dbReference type="NCBI Taxonomy" id="1241337"/>
    <lineage>
        <taxon>Bacteria</taxon>
        <taxon>Pseudomonadati</taxon>
        <taxon>Bacteroidota</taxon>
        <taxon>Sphingobacteriia</taxon>
        <taxon>Sphingobacteriales</taxon>
        <taxon>Sphingobacteriaceae</taxon>
        <taxon>Pedobacter</taxon>
    </lineage>
</organism>
<reference evidence="3 4" key="1">
    <citation type="submission" date="2018-06" db="EMBL/GenBank/DDBJ databases">
        <title>Genomic Encyclopedia of Archaeal and Bacterial Type Strains, Phase II (KMG-II): from individual species to whole genera.</title>
        <authorList>
            <person name="Goeker M."/>
        </authorList>
    </citation>
    <scope>NUCLEOTIDE SEQUENCE [LARGE SCALE GENOMIC DNA]</scope>
    <source>
        <strain evidence="3 4">DSM 27372</strain>
    </source>
</reference>
<evidence type="ECO:0000313" key="3">
    <source>
        <dbReference type="EMBL" id="PYF76085.1"/>
    </source>
</evidence>
<dbReference type="OrthoDB" id="9811998at2"/>
<evidence type="ECO:0000313" key="4">
    <source>
        <dbReference type="Proteomes" id="UP000248198"/>
    </source>
</evidence>
<dbReference type="RefSeq" id="WP_110828980.1">
    <property type="nucleotide sequence ID" value="NZ_QKLU01000002.1"/>
</dbReference>
<dbReference type="Proteomes" id="UP000248198">
    <property type="component" value="Unassembled WGS sequence"/>
</dbReference>
<evidence type="ECO:0000256" key="1">
    <source>
        <dbReference type="ARBA" id="ARBA00010996"/>
    </source>
</evidence>
<gene>
    <name evidence="3" type="ORF">B0O44_102641</name>
</gene>
<keyword evidence="4" id="KW-1185">Reference proteome</keyword>
<comment type="similarity">
    <text evidence="1">Belongs to the SCO1/2 family.</text>
</comment>
<comment type="caution">
    <text evidence="3">The sequence shown here is derived from an EMBL/GenBank/DDBJ whole genome shotgun (WGS) entry which is preliminary data.</text>
</comment>
<dbReference type="CDD" id="cd02968">
    <property type="entry name" value="SCO"/>
    <property type="match status" value="1"/>
</dbReference>
<dbReference type="InterPro" id="IPR003782">
    <property type="entry name" value="SCO1/SenC"/>
</dbReference>
<dbReference type="Pfam" id="PF02630">
    <property type="entry name" value="SCO1-SenC"/>
    <property type="match status" value="1"/>
</dbReference>
<keyword evidence="2" id="KW-0812">Transmembrane</keyword>
<dbReference type="SUPFAM" id="SSF52833">
    <property type="entry name" value="Thioredoxin-like"/>
    <property type="match status" value="1"/>
</dbReference>
<accession>A0A318UPR0</accession>
<feature type="transmembrane region" description="Helical" evidence="2">
    <location>
        <begin position="6"/>
        <end position="26"/>
    </location>
</feature>
<proteinExistence type="inferred from homology"/>
<dbReference type="EMBL" id="QKLU01000002">
    <property type="protein sequence ID" value="PYF76085.1"/>
    <property type="molecule type" value="Genomic_DNA"/>
</dbReference>
<dbReference type="InterPro" id="IPR036249">
    <property type="entry name" value="Thioredoxin-like_sf"/>
</dbReference>
<name>A0A318UPR0_9SPHI</name>
<sequence length="234" mass="26667">MKGTSIKKILILVTILAVPGFLYYLLTEKGKNRYKPLPYFGPKAVASTFHSVRGKQIPDTVYHEIADFKLINQNSDTLNWKSFENKILILNLFYSNDNPGTKLANKVIKDFEKQYGKNTVIRFVSVSIDPKRDRPEVLSKYAAQLNAKAGKWDLLTGDSTQVYNLANKQLLVDALQKTDNGKTGFIYNNLFLLIDPQHHIRGYYEAANQEALAKLDDEIKVLIVEELRNNKDGR</sequence>